<name>B4GCP9_DROPE</name>
<evidence type="ECO:0000256" key="1">
    <source>
        <dbReference type="SAM" id="Phobius"/>
    </source>
</evidence>
<proteinExistence type="predicted"/>
<feature type="transmembrane region" description="Helical" evidence="1">
    <location>
        <begin position="125"/>
        <end position="147"/>
    </location>
</feature>
<dbReference type="OMA" id="VWRTEVT"/>
<dbReference type="KEGG" id="dpe:6589971"/>
<dbReference type="HOGENOM" id="CLU_122091_0_0_1"/>
<sequence>MHKTWKKPLHKRKIWKKTSKIARLVYYMQPLVDHLQDVWMQPLPFPTMLKIAYTFLLGFLILMPLIFQLIVVLVYFGIFQYVSERHSWFHFGENWDLLGGLSKLWSFEVTNKKHQLYATMCFDRYHVIIAVISSTVDYIRMALLFVYA</sequence>
<feature type="transmembrane region" description="Helical" evidence="1">
    <location>
        <begin position="51"/>
        <end position="78"/>
    </location>
</feature>
<evidence type="ECO:0000313" key="2">
    <source>
        <dbReference type="EMBL" id="EDW31497.1"/>
    </source>
</evidence>
<dbReference type="eggNOG" id="ENOG502TDSY">
    <property type="taxonomic scope" value="Eukaryota"/>
</dbReference>
<accession>B4GCP9</accession>
<protein>
    <submittedName>
        <fullName evidence="2">GL10933</fullName>
    </submittedName>
</protein>
<keyword evidence="1" id="KW-0812">Transmembrane</keyword>
<keyword evidence="3" id="KW-1185">Reference proteome</keyword>
<organism evidence="3">
    <name type="scientific">Drosophila persimilis</name>
    <name type="common">Fruit fly</name>
    <dbReference type="NCBI Taxonomy" id="7234"/>
    <lineage>
        <taxon>Eukaryota</taxon>
        <taxon>Metazoa</taxon>
        <taxon>Ecdysozoa</taxon>
        <taxon>Arthropoda</taxon>
        <taxon>Hexapoda</taxon>
        <taxon>Insecta</taxon>
        <taxon>Pterygota</taxon>
        <taxon>Neoptera</taxon>
        <taxon>Endopterygota</taxon>
        <taxon>Diptera</taxon>
        <taxon>Brachycera</taxon>
        <taxon>Muscomorpha</taxon>
        <taxon>Ephydroidea</taxon>
        <taxon>Drosophilidae</taxon>
        <taxon>Drosophila</taxon>
        <taxon>Sophophora</taxon>
    </lineage>
</organism>
<dbReference type="EMBL" id="CH479181">
    <property type="protein sequence ID" value="EDW31497.1"/>
    <property type="molecule type" value="Genomic_DNA"/>
</dbReference>
<dbReference type="AlphaFoldDB" id="B4GCP9"/>
<reference evidence="2 3" key="1">
    <citation type="journal article" date="2007" name="Nature">
        <title>Evolution of genes and genomes on the Drosophila phylogeny.</title>
        <authorList>
            <consortium name="Drosophila 12 Genomes Consortium"/>
            <person name="Clark A.G."/>
            <person name="Eisen M.B."/>
            <person name="Smith D.R."/>
            <person name="Bergman C.M."/>
            <person name="Oliver B."/>
            <person name="Markow T.A."/>
            <person name="Kaufman T.C."/>
            <person name="Kellis M."/>
            <person name="Gelbart W."/>
            <person name="Iyer V.N."/>
            <person name="Pollard D.A."/>
            <person name="Sackton T.B."/>
            <person name="Larracuente A.M."/>
            <person name="Singh N.D."/>
            <person name="Abad J.P."/>
            <person name="Abt D.N."/>
            <person name="Adryan B."/>
            <person name="Aguade M."/>
            <person name="Akashi H."/>
            <person name="Anderson W.W."/>
            <person name="Aquadro C.F."/>
            <person name="Ardell D.H."/>
            <person name="Arguello R."/>
            <person name="Artieri C.G."/>
            <person name="Barbash D.A."/>
            <person name="Barker D."/>
            <person name="Barsanti P."/>
            <person name="Batterham P."/>
            <person name="Batzoglou S."/>
            <person name="Begun D."/>
            <person name="Bhutkar A."/>
            <person name="Blanco E."/>
            <person name="Bosak S.A."/>
            <person name="Bradley R.K."/>
            <person name="Brand A.D."/>
            <person name="Brent M.R."/>
            <person name="Brooks A.N."/>
            <person name="Brown R.H."/>
            <person name="Butlin R.K."/>
            <person name="Caggese C."/>
            <person name="Calvi B.R."/>
            <person name="Bernardo de Carvalho A."/>
            <person name="Caspi A."/>
            <person name="Castrezana S."/>
            <person name="Celniker S.E."/>
            <person name="Chang J.L."/>
            <person name="Chapple C."/>
            <person name="Chatterji S."/>
            <person name="Chinwalla A."/>
            <person name="Civetta A."/>
            <person name="Clifton S.W."/>
            <person name="Comeron J.M."/>
            <person name="Costello J.C."/>
            <person name="Coyne J.A."/>
            <person name="Daub J."/>
            <person name="David R.G."/>
            <person name="Delcher A.L."/>
            <person name="Delehaunty K."/>
            <person name="Do C.B."/>
            <person name="Ebling H."/>
            <person name="Edwards K."/>
            <person name="Eickbush T."/>
            <person name="Evans J.D."/>
            <person name="Filipski A."/>
            <person name="Findeiss S."/>
            <person name="Freyhult E."/>
            <person name="Fulton L."/>
            <person name="Fulton R."/>
            <person name="Garcia A.C."/>
            <person name="Gardiner A."/>
            <person name="Garfield D.A."/>
            <person name="Garvin B.E."/>
            <person name="Gibson G."/>
            <person name="Gilbert D."/>
            <person name="Gnerre S."/>
            <person name="Godfrey J."/>
            <person name="Good R."/>
            <person name="Gotea V."/>
            <person name="Gravely B."/>
            <person name="Greenberg A.J."/>
            <person name="Griffiths-Jones S."/>
            <person name="Gross S."/>
            <person name="Guigo R."/>
            <person name="Gustafson E.A."/>
            <person name="Haerty W."/>
            <person name="Hahn M.W."/>
            <person name="Halligan D.L."/>
            <person name="Halpern A.L."/>
            <person name="Halter G.M."/>
            <person name="Han M.V."/>
            <person name="Heger A."/>
            <person name="Hillier L."/>
            <person name="Hinrichs A.S."/>
            <person name="Holmes I."/>
            <person name="Hoskins R.A."/>
            <person name="Hubisz M.J."/>
            <person name="Hultmark D."/>
            <person name="Huntley M.A."/>
            <person name="Jaffe D.B."/>
            <person name="Jagadeeshan S."/>
            <person name="Jeck W.R."/>
            <person name="Johnson J."/>
            <person name="Jones C.D."/>
            <person name="Jordan W.C."/>
            <person name="Karpen G.H."/>
            <person name="Kataoka E."/>
            <person name="Keightley P.D."/>
            <person name="Kheradpour P."/>
            <person name="Kirkness E.F."/>
            <person name="Koerich L.B."/>
            <person name="Kristiansen K."/>
            <person name="Kudrna D."/>
            <person name="Kulathinal R.J."/>
            <person name="Kumar S."/>
            <person name="Kwok R."/>
            <person name="Lander E."/>
            <person name="Langley C.H."/>
            <person name="Lapoint R."/>
            <person name="Lazzaro B.P."/>
            <person name="Lee S.J."/>
            <person name="Levesque L."/>
            <person name="Li R."/>
            <person name="Lin C.F."/>
            <person name="Lin M.F."/>
            <person name="Lindblad-Toh K."/>
            <person name="Llopart A."/>
            <person name="Long M."/>
            <person name="Low L."/>
            <person name="Lozovsky E."/>
            <person name="Lu J."/>
            <person name="Luo M."/>
            <person name="Machado C.A."/>
            <person name="Makalowski W."/>
            <person name="Marzo M."/>
            <person name="Matsuda M."/>
            <person name="Matzkin L."/>
            <person name="McAllister B."/>
            <person name="McBride C.S."/>
            <person name="McKernan B."/>
            <person name="McKernan K."/>
            <person name="Mendez-Lago M."/>
            <person name="Minx P."/>
            <person name="Mollenhauer M.U."/>
            <person name="Montooth K."/>
            <person name="Mount S.M."/>
            <person name="Mu X."/>
            <person name="Myers E."/>
            <person name="Negre B."/>
            <person name="Newfeld S."/>
            <person name="Nielsen R."/>
            <person name="Noor M.A."/>
            <person name="O'Grady P."/>
            <person name="Pachter L."/>
            <person name="Papaceit M."/>
            <person name="Parisi M.J."/>
            <person name="Parisi M."/>
            <person name="Parts L."/>
            <person name="Pedersen J.S."/>
            <person name="Pesole G."/>
            <person name="Phillippy A.M."/>
            <person name="Ponting C.P."/>
            <person name="Pop M."/>
            <person name="Porcelli D."/>
            <person name="Powell J.R."/>
            <person name="Prohaska S."/>
            <person name="Pruitt K."/>
            <person name="Puig M."/>
            <person name="Quesneville H."/>
            <person name="Ram K.R."/>
            <person name="Rand D."/>
            <person name="Rasmussen M.D."/>
            <person name="Reed L.K."/>
            <person name="Reenan R."/>
            <person name="Reily A."/>
            <person name="Remington K.A."/>
            <person name="Rieger T.T."/>
            <person name="Ritchie M.G."/>
            <person name="Robin C."/>
            <person name="Rogers Y.H."/>
            <person name="Rohde C."/>
            <person name="Rozas J."/>
            <person name="Rubenfield M.J."/>
            <person name="Ruiz A."/>
            <person name="Russo S."/>
            <person name="Salzberg S.L."/>
            <person name="Sanchez-Gracia A."/>
            <person name="Saranga D.J."/>
            <person name="Sato H."/>
            <person name="Schaeffer S.W."/>
            <person name="Schatz M.C."/>
            <person name="Schlenke T."/>
            <person name="Schwartz R."/>
            <person name="Segarra C."/>
            <person name="Singh R.S."/>
            <person name="Sirot L."/>
            <person name="Sirota M."/>
            <person name="Sisneros N.B."/>
            <person name="Smith C.D."/>
            <person name="Smith T.F."/>
            <person name="Spieth J."/>
            <person name="Stage D.E."/>
            <person name="Stark A."/>
            <person name="Stephan W."/>
            <person name="Strausberg R.L."/>
            <person name="Strempel S."/>
            <person name="Sturgill D."/>
            <person name="Sutton G."/>
            <person name="Sutton G.G."/>
            <person name="Tao W."/>
            <person name="Teichmann S."/>
            <person name="Tobari Y.N."/>
            <person name="Tomimura Y."/>
            <person name="Tsolas J.M."/>
            <person name="Valente V.L."/>
            <person name="Venter E."/>
            <person name="Venter J.C."/>
            <person name="Vicario S."/>
            <person name="Vieira F.G."/>
            <person name="Vilella A.J."/>
            <person name="Villasante A."/>
            <person name="Walenz B."/>
            <person name="Wang J."/>
            <person name="Wasserman M."/>
            <person name="Watts T."/>
            <person name="Wilson D."/>
            <person name="Wilson R.K."/>
            <person name="Wing R.A."/>
            <person name="Wolfner M.F."/>
            <person name="Wong A."/>
            <person name="Wong G.K."/>
            <person name="Wu C.I."/>
            <person name="Wu G."/>
            <person name="Yamamoto D."/>
            <person name="Yang H.P."/>
            <person name="Yang S.P."/>
            <person name="Yorke J.A."/>
            <person name="Yoshida K."/>
            <person name="Zdobnov E."/>
            <person name="Zhang P."/>
            <person name="Zhang Y."/>
            <person name="Zimin A.V."/>
            <person name="Baldwin J."/>
            <person name="Abdouelleil A."/>
            <person name="Abdulkadir J."/>
            <person name="Abebe A."/>
            <person name="Abera B."/>
            <person name="Abreu J."/>
            <person name="Acer S.C."/>
            <person name="Aftuck L."/>
            <person name="Alexander A."/>
            <person name="An P."/>
            <person name="Anderson E."/>
            <person name="Anderson S."/>
            <person name="Arachi H."/>
            <person name="Azer M."/>
            <person name="Bachantsang P."/>
            <person name="Barry A."/>
            <person name="Bayul T."/>
            <person name="Berlin A."/>
            <person name="Bessette D."/>
            <person name="Bloom T."/>
            <person name="Blye J."/>
            <person name="Boguslavskiy L."/>
            <person name="Bonnet C."/>
            <person name="Boukhgalter B."/>
            <person name="Bourzgui I."/>
            <person name="Brown A."/>
            <person name="Cahill P."/>
            <person name="Channer S."/>
            <person name="Cheshatsang Y."/>
            <person name="Chuda L."/>
            <person name="Citroen M."/>
            <person name="Collymore A."/>
            <person name="Cooke P."/>
            <person name="Costello M."/>
            <person name="D'Aco K."/>
            <person name="Daza R."/>
            <person name="De Haan G."/>
            <person name="DeGray S."/>
            <person name="DeMaso C."/>
            <person name="Dhargay N."/>
            <person name="Dooley K."/>
            <person name="Dooley E."/>
            <person name="Doricent M."/>
            <person name="Dorje P."/>
            <person name="Dorjee K."/>
            <person name="Dupes A."/>
            <person name="Elong R."/>
            <person name="Falk J."/>
            <person name="Farina A."/>
            <person name="Faro S."/>
            <person name="Ferguson D."/>
            <person name="Fisher S."/>
            <person name="Foley C.D."/>
            <person name="Franke A."/>
            <person name="Friedrich D."/>
            <person name="Gadbois L."/>
            <person name="Gearin G."/>
            <person name="Gearin C.R."/>
            <person name="Giannoukos G."/>
            <person name="Goode T."/>
            <person name="Graham J."/>
            <person name="Grandbois E."/>
            <person name="Grewal S."/>
            <person name="Gyaltsen K."/>
            <person name="Hafez N."/>
            <person name="Hagos B."/>
            <person name="Hall J."/>
            <person name="Henson C."/>
            <person name="Hollinger A."/>
            <person name="Honan T."/>
            <person name="Huard M.D."/>
            <person name="Hughes L."/>
            <person name="Hurhula B."/>
            <person name="Husby M.E."/>
            <person name="Kamat A."/>
            <person name="Kanga B."/>
            <person name="Kashin S."/>
            <person name="Khazanovich D."/>
            <person name="Kisner P."/>
            <person name="Lance K."/>
            <person name="Lara M."/>
            <person name="Lee W."/>
            <person name="Lennon N."/>
            <person name="Letendre F."/>
            <person name="LeVine R."/>
            <person name="Lipovsky A."/>
            <person name="Liu X."/>
            <person name="Liu J."/>
            <person name="Liu S."/>
            <person name="Lokyitsang T."/>
            <person name="Lokyitsang Y."/>
            <person name="Lubonja R."/>
            <person name="Lui A."/>
            <person name="MacDonald P."/>
            <person name="Magnisalis V."/>
            <person name="Maru K."/>
            <person name="Matthews C."/>
            <person name="McCusker W."/>
            <person name="McDonough S."/>
            <person name="Mehta T."/>
            <person name="Meldrim J."/>
            <person name="Meneus L."/>
            <person name="Mihai O."/>
            <person name="Mihalev A."/>
            <person name="Mihova T."/>
            <person name="Mittelman R."/>
            <person name="Mlenga V."/>
            <person name="Montmayeur A."/>
            <person name="Mulrain L."/>
            <person name="Navidi A."/>
            <person name="Naylor J."/>
            <person name="Negash T."/>
            <person name="Nguyen T."/>
            <person name="Nguyen N."/>
            <person name="Nicol R."/>
            <person name="Norbu C."/>
            <person name="Norbu N."/>
            <person name="Novod N."/>
            <person name="O'Neill B."/>
            <person name="Osman S."/>
            <person name="Markiewicz E."/>
            <person name="Oyono O.L."/>
            <person name="Patti C."/>
            <person name="Phunkhang P."/>
            <person name="Pierre F."/>
            <person name="Priest M."/>
            <person name="Raghuraman S."/>
            <person name="Rege F."/>
            <person name="Reyes R."/>
            <person name="Rise C."/>
            <person name="Rogov P."/>
            <person name="Ross K."/>
            <person name="Ryan E."/>
            <person name="Settipalli S."/>
            <person name="Shea T."/>
            <person name="Sherpa N."/>
            <person name="Shi L."/>
            <person name="Shih D."/>
            <person name="Sparrow T."/>
            <person name="Spaulding J."/>
            <person name="Stalker J."/>
            <person name="Stange-Thomann N."/>
            <person name="Stavropoulos S."/>
            <person name="Stone C."/>
            <person name="Strader C."/>
            <person name="Tesfaye S."/>
            <person name="Thomson T."/>
            <person name="Thoulutsang Y."/>
            <person name="Thoulutsang D."/>
            <person name="Topham K."/>
            <person name="Topping I."/>
            <person name="Tsamla T."/>
            <person name="Vassiliev H."/>
            <person name="Vo A."/>
            <person name="Wangchuk T."/>
            <person name="Wangdi T."/>
            <person name="Weiand M."/>
            <person name="Wilkinson J."/>
            <person name="Wilson A."/>
            <person name="Yadav S."/>
            <person name="Young G."/>
            <person name="Yu Q."/>
            <person name="Zembek L."/>
            <person name="Zhong D."/>
            <person name="Zimmer A."/>
            <person name="Zwirko Z."/>
            <person name="Jaffe D.B."/>
            <person name="Alvarez P."/>
            <person name="Brockman W."/>
            <person name="Butler J."/>
            <person name="Chin C."/>
            <person name="Gnerre S."/>
            <person name="Grabherr M."/>
            <person name="Kleber M."/>
            <person name="Mauceli E."/>
            <person name="MacCallum I."/>
        </authorList>
    </citation>
    <scope>NUCLEOTIDE SEQUENCE [LARGE SCALE GENOMIC DNA]</scope>
    <source>
        <strain evidence="3">MSH-3 / Tucson 14011-0111.49</strain>
    </source>
</reference>
<gene>
    <name evidence="2" type="primary">Dper\GL10933</name>
    <name evidence="2" type="ORF">Dper_GL10933</name>
</gene>
<keyword evidence="1" id="KW-0472">Membrane</keyword>
<keyword evidence="1" id="KW-1133">Transmembrane helix</keyword>
<dbReference type="Proteomes" id="UP000008744">
    <property type="component" value="Unassembled WGS sequence"/>
</dbReference>
<dbReference type="PhylomeDB" id="B4GCP9"/>
<dbReference type="OrthoDB" id="7243985at2759"/>
<dbReference type="STRING" id="7234.B4GCP9"/>
<evidence type="ECO:0000313" key="3">
    <source>
        <dbReference type="Proteomes" id="UP000008744"/>
    </source>
</evidence>